<evidence type="ECO:0000313" key="3">
    <source>
        <dbReference type="Proteomes" id="UP001203297"/>
    </source>
</evidence>
<organism evidence="2 3">
    <name type="scientific">Multifurca ochricompacta</name>
    <dbReference type="NCBI Taxonomy" id="376703"/>
    <lineage>
        <taxon>Eukaryota</taxon>
        <taxon>Fungi</taxon>
        <taxon>Dikarya</taxon>
        <taxon>Basidiomycota</taxon>
        <taxon>Agaricomycotina</taxon>
        <taxon>Agaricomycetes</taxon>
        <taxon>Russulales</taxon>
        <taxon>Russulaceae</taxon>
        <taxon>Multifurca</taxon>
    </lineage>
</organism>
<keyword evidence="1" id="KW-0732">Signal</keyword>
<feature type="chain" id="PRO_5042103967" description="Secreted protein" evidence="1">
    <location>
        <begin position="34"/>
        <end position="84"/>
    </location>
</feature>
<dbReference type="Proteomes" id="UP001203297">
    <property type="component" value="Unassembled WGS sequence"/>
</dbReference>
<evidence type="ECO:0000313" key="2">
    <source>
        <dbReference type="EMBL" id="KAI0295309.1"/>
    </source>
</evidence>
<feature type="signal peptide" evidence="1">
    <location>
        <begin position="1"/>
        <end position="33"/>
    </location>
</feature>
<protein>
    <recommendedName>
        <fullName evidence="4">Secreted protein</fullName>
    </recommendedName>
</protein>
<proteinExistence type="predicted"/>
<dbReference type="EMBL" id="WTXG01000060">
    <property type="protein sequence ID" value="KAI0295309.1"/>
    <property type="molecule type" value="Genomic_DNA"/>
</dbReference>
<comment type="caution">
    <text evidence="2">The sequence shown here is derived from an EMBL/GenBank/DDBJ whole genome shotgun (WGS) entry which is preliminary data.</text>
</comment>
<evidence type="ECO:0008006" key="4">
    <source>
        <dbReference type="Google" id="ProtNLM"/>
    </source>
</evidence>
<reference evidence="2" key="1">
    <citation type="journal article" date="2022" name="New Phytol.">
        <title>Evolutionary transition to the ectomycorrhizal habit in the genomes of a hyperdiverse lineage of mushroom-forming fungi.</title>
        <authorList>
            <person name="Looney B."/>
            <person name="Miyauchi S."/>
            <person name="Morin E."/>
            <person name="Drula E."/>
            <person name="Courty P.E."/>
            <person name="Kohler A."/>
            <person name="Kuo A."/>
            <person name="LaButti K."/>
            <person name="Pangilinan J."/>
            <person name="Lipzen A."/>
            <person name="Riley R."/>
            <person name="Andreopoulos W."/>
            <person name="He G."/>
            <person name="Johnson J."/>
            <person name="Nolan M."/>
            <person name="Tritt A."/>
            <person name="Barry K.W."/>
            <person name="Grigoriev I.V."/>
            <person name="Nagy L.G."/>
            <person name="Hibbett D."/>
            <person name="Henrissat B."/>
            <person name="Matheny P.B."/>
            <person name="Labbe J."/>
            <person name="Martin F.M."/>
        </authorList>
    </citation>
    <scope>NUCLEOTIDE SEQUENCE</scope>
    <source>
        <strain evidence="2">BPL690</strain>
    </source>
</reference>
<name>A0AAD4LZ73_9AGAM</name>
<keyword evidence="3" id="KW-1185">Reference proteome</keyword>
<evidence type="ECO:0000256" key="1">
    <source>
        <dbReference type="SAM" id="SignalP"/>
    </source>
</evidence>
<sequence>MDTPFLPRVACPSMLSFLICVFALRCTLDSNHAIFWTHMLLVLIRFKTLERGYKEGDVKPAIPRGVTTRNSMRNLFPRVIRQPY</sequence>
<gene>
    <name evidence="2" type="ORF">B0F90DRAFT_1751640</name>
</gene>
<dbReference type="AlphaFoldDB" id="A0AAD4LZ73"/>
<accession>A0AAD4LZ73</accession>